<evidence type="ECO:0000256" key="6">
    <source>
        <dbReference type="SAM" id="MobiDB-lite"/>
    </source>
</evidence>
<evidence type="ECO:0000256" key="7">
    <source>
        <dbReference type="SAM" id="Phobius"/>
    </source>
</evidence>
<dbReference type="EMBL" id="BHXC01000007">
    <property type="protein sequence ID" value="GCB94558.1"/>
    <property type="molecule type" value="Genomic_DNA"/>
</dbReference>
<name>A0A401RAC6_STRNR</name>
<dbReference type="PANTHER" id="PTHR33406">
    <property type="entry name" value="MEMBRANE PROTEIN MJ1562-RELATED"/>
    <property type="match status" value="1"/>
</dbReference>
<feature type="transmembrane region" description="Helical" evidence="7">
    <location>
        <begin position="642"/>
        <end position="662"/>
    </location>
</feature>
<keyword evidence="4 7" id="KW-1133">Transmembrane helix</keyword>
<feature type="transmembrane region" description="Helical" evidence="7">
    <location>
        <begin position="293"/>
        <end position="315"/>
    </location>
</feature>
<feature type="transmembrane region" description="Helical" evidence="7">
    <location>
        <begin position="321"/>
        <end position="345"/>
    </location>
</feature>
<keyword evidence="3 7" id="KW-0812">Transmembrane</keyword>
<feature type="compositionally biased region" description="Basic and acidic residues" evidence="6">
    <location>
        <begin position="723"/>
        <end position="732"/>
    </location>
</feature>
<dbReference type="InterPro" id="IPR000731">
    <property type="entry name" value="SSD"/>
</dbReference>
<feature type="transmembrane region" description="Helical" evidence="7">
    <location>
        <begin position="247"/>
        <end position="266"/>
    </location>
</feature>
<evidence type="ECO:0000256" key="3">
    <source>
        <dbReference type="ARBA" id="ARBA00022692"/>
    </source>
</evidence>
<evidence type="ECO:0000313" key="10">
    <source>
        <dbReference type="Proteomes" id="UP000288351"/>
    </source>
</evidence>
<keyword evidence="2" id="KW-1003">Cell membrane</keyword>
<evidence type="ECO:0000256" key="4">
    <source>
        <dbReference type="ARBA" id="ARBA00022989"/>
    </source>
</evidence>
<dbReference type="Proteomes" id="UP000288351">
    <property type="component" value="Unassembled WGS sequence"/>
</dbReference>
<feature type="transmembrane region" description="Helical" evidence="7">
    <location>
        <begin position="600"/>
        <end position="621"/>
    </location>
</feature>
<dbReference type="GO" id="GO:0005886">
    <property type="term" value="C:plasma membrane"/>
    <property type="evidence" value="ECO:0007669"/>
    <property type="project" value="UniProtKB-SubCell"/>
</dbReference>
<feature type="transmembrane region" description="Helical" evidence="7">
    <location>
        <begin position="674"/>
        <end position="697"/>
    </location>
</feature>
<feature type="transmembrane region" description="Helical" evidence="7">
    <location>
        <begin position="27"/>
        <end position="44"/>
    </location>
</feature>
<feature type="transmembrane region" description="Helical" evidence="7">
    <location>
        <begin position="525"/>
        <end position="550"/>
    </location>
</feature>
<evidence type="ECO:0000313" key="9">
    <source>
        <dbReference type="EMBL" id="GCB94558.1"/>
    </source>
</evidence>
<dbReference type="InterPro" id="IPR004869">
    <property type="entry name" value="MMPL_dom"/>
</dbReference>
<feature type="region of interest" description="Disordered" evidence="6">
    <location>
        <begin position="113"/>
        <end position="132"/>
    </location>
</feature>
<feature type="transmembrane region" description="Helical" evidence="7">
    <location>
        <begin position="374"/>
        <end position="392"/>
    </location>
</feature>
<proteinExistence type="predicted"/>
<protein>
    <submittedName>
        <fullName evidence="9">Membrane protein</fullName>
    </submittedName>
</protein>
<comment type="caution">
    <text evidence="9">The sequence shown here is derived from an EMBL/GenBank/DDBJ whole genome shotgun (WGS) entry which is preliminary data.</text>
</comment>
<reference evidence="9 10" key="1">
    <citation type="journal article" date="2019" name="Microbiol. Resour. Announc.">
        <title>Draft Genome Sequence of the Most Traditional epsilon-Poly-l-Lysine Producer, Streptomyces albulus NBRC14147.</title>
        <authorList>
            <person name="Yamanaka K."/>
            <person name="Hamano Y."/>
        </authorList>
    </citation>
    <scope>NUCLEOTIDE SEQUENCE [LARGE SCALE GENOMIC DNA]</scope>
    <source>
        <strain evidence="9 10">NBRC 14147</strain>
    </source>
</reference>
<dbReference type="RefSeq" id="WP_045788148.1">
    <property type="nucleotide sequence ID" value="NZ_BHXC01000007.1"/>
</dbReference>
<dbReference type="InterPro" id="IPR050545">
    <property type="entry name" value="Mycobact_MmpL"/>
</dbReference>
<accession>A0A401RAC6</accession>
<organism evidence="9 10">
    <name type="scientific">Streptomyces noursei</name>
    <name type="common">Streptomyces albulus</name>
    <dbReference type="NCBI Taxonomy" id="1971"/>
    <lineage>
        <taxon>Bacteria</taxon>
        <taxon>Bacillati</taxon>
        <taxon>Actinomycetota</taxon>
        <taxon>Actinomycetes</taxon>
        <taxon>Kitasatosporales</taxon>
        <taxon>Streptomycetaceae</taxon>
        <taxon>Streptomyces</taxon>
    </lineage>
</organism>
<feature type="transmembrane region" description="Helical" evidence="7">
    <location>
        <begin position="221"/>
        <end position="241"/>
    </location>
</feature>
<dbReference type="Gene3D" id="1.20.1640.10">
    <property type="entry name" value="Multidrug efflux transporter AcrB transmembrane domain"/>
    <property type="match status" value="1"/>
</dbReference>
<dbReference type="SUPFAM" id="SSF82866">
    <property type="entry name" value="Multidrug efflux transporter AcrB transmembrane domain"/>
    <property type="match status" value="2"/>
</dbReference>
<feature type="transmembrane region" description="Helical" evidence="7">
    <location>
        <begin position="193"/>
        <end position="214"/>
    </location>
</feature>
<keyword evidence="5 7" id="KW-0472">Membrane</keyword>
<gene>
    <name evidence="9" type="ORF">SALB_07358</name>
</gene>
<evidence type="ECO:0000256" key="1">
    <source>
        <dbReference type="ARBA" id="ARBA00004651"/>
    </source>
</evidence>
<feature type="compositionally biased region" description="Low complexity" evidence="6">
    <location>
        <begin position="733"/>
        <end position="742"/>
    </location>
</feature>
<sequence length="742" mass="75491">MSSPKAPDRRRPEGALRRLGEWCARHAVVVVVLWLVGLAAVQVLQRTCGGRYADDFWLPGAQSTVGRAVLTAHHPTAGGDAGQLVLHTDRPLTEFADRIANARAALARLPAVRSAQSPLPPPPNTAHTGPLTADGRTGYFTVRLRDSPADLGTDVLAGVDRAMAPLRAAGVRVEYGGVLGDLARPAGDDRPGELVGCAVALLVLLAGCGSVLAAGVPLLTALIGVVGGLGCLGLLGAAFPFATVSPAVATMLGLGVGIDAALFLIARHRQYLADGAPAAVAAGRAVASSGRTVLRCGGAVLLALAGLPLAGIGFLTGVGVAAALAVVTAVLTALTLVPALLGLLGRRIERFRVPRPGAAGVRAPGPRRAARHPWPYLVGAVLVLAVLTVPAWSLRPGHLDEGADPPSSTGRRAHDLLAAAFGPGANGPLTLVIDRTAVPEADRPALADQARRVLGRIPGTAAVTPLRPSPDGAVLSATAQPLTAPQDAATTTLTRRLRDSVLPRAVRGYEAHGYVTGATAARVDFVALLAARLPLIIVALVGLAFLNVLLLCRGVLIAVQAAVCTGLTLAASVGVVVAVFQWGWGGPALGVAGPVPVEGHVPVTLCAVLAGVGTGSALLALSPVRPRRPRHADPPQDPSPAPAVLAGAALVTAGVFAAFVLSDDVAVRMLGLGLAVGVLLDATVVRLALVPALLALLGRRAWWTPWWLARAVPARAPGPVDPPRPEPPRPEEPVGQPGVPPR</sequence>
<feature type="transmembrane region" description="Helical" evidence="7">
    <location>
        <begin position="557"/>
        <end position="580"/>
    </location>
</feature>
<dbReference type="AlphaFoldDB" id="A0A401RAC6"/>
<dbReference type="Pfam" id="PF03176">
    <property type="entry name" value="MMPL"/>
    <property type="match status" value="2"/>
</dbReference>
<evidence type="ECO:0000256" key="2">
    <source>
        <dbReference type="ARBA" id="ARBA00022475"/>
    </source>
</evidence>
<feature type="domain" description="SSD" evidence="8">
    <location>
        <begin position="218"/>
        <end position="343"/>
    </location>
</feature>
<comment type="subcellular location">
    <subcellularLocation>
        <location evidence="1">Cell membrane</location>
        <topology evidence="1">Multi-pass membrane protein</topology>
    </subcellularLocation>
</comment>
<evidence type="ECO:0000259" key="8">
    <source>
        <dbReference type="PROSITE" id="PS50156"/>
    </source>
</evidence>
<feature type="region of interest" description="Disordered" evidence="6">
    <location>
        <begin position="714"/>
        <end position="742"/>
    </location>
</feature>
<evidence type="ECO:0000256" key="5">
    <source>
        <dbReference type="ARBA" id="ARBA00023136"/>
    </source>
</evidence>
<dbReference type="PROSITE" id="PS50156">
    <property type="entry name" value="SSD"/>
    <property type="match status" value="1"/>
</dbReference>
<dbReference type="PANTHER" id="PTHR33406:SF13">
    <property type="entry name" value="MEMBRANE PROTEIN YDFJ"/>
    <property type="match status" value="1"/>
</dbReference>